<keyword evidence="3" id="KW-1134">Transmembrane beta strand</keyword>
<dbReference type="InterPro" id="IPR012910">
    <property type="entry name" value="Plug_dom"/>
</dbReference>
<evidence type="ECO:0000313" key="11">
    <source>
        <dbReference type="EMBL" id="MBB5741222.1"/>
    </source>
</evidence>
<keyword evidence="12" id="KW-1185">Reference proteome</keyword>
<feature type="signal peptide" evidence="9">
    <location>
        <begin position="1"/>
        <end position="18"/>
    </location>
</feature>
<dbReference type="InterPro" id="IPR036942">
    <property type="entry name" value="Beta-barrel_TonB_sf"/>
</dbReference>
<name>A0A7W9F9L5_9CAUL</name>
<feature type="domain" description="TonB-dependent receptor plug" evidence="10">
    <location>
        <begin position="71"/>
        <end position="124"/>
    </location>
</feature>
<keyword evidence="4" id="KW-0812">Transmembrane</keyword>
<keyword evidence="5 9" id="KW-0732">Signal</keyword>
<comment type="caution">
    <text evidence="11">The sequence shown here is derived from an EMBL/GenBank/DDBJ whole genome shotgun (WGS) entry which is preliminary data.</text>
</comment>
<sequence length="712" mass="75078">MISLCLTLAGFSAAAVQATPAPQADPPPVTVLPDVEVAARRGAARTPPQYEYDAARIDALAGASVGDVLGQAARQFSPGQPPVVIINGVRMPDPSVFLDLPPDALERLEVLPAGSAAEYGGSPSGRVFNLVLQRSFASRDGALTAAAPTAGGFRELSATARQSRLQDRNITNLTLTLRDVSALLADDRPAYLRDHPDSADVSLTPESRFLSANAAFNRSLGDWAASLNASASQTSSRSTTRDADGLTVLSTDTRRWEVRSGLSGSVLDWTAQVNLLATADVVEAEGPTPSQTDLMSWSGAVALNRSLPGLGAGPIAVNLSADANRNRTRTEAGGETDRRATTASAWQGQITVPLSQPAPPPGLEGEAKTLKIGGVSLGGLSVSLGAGGRDTDAGGGNSLDLGAAWQPRDKVSLSASWNRTLTAPSDLDRFAPPRQGPNAVVYDFRTGEAVEVQTLVGGNPDLTAARSEGAALNLSLGPFTRWSVGFNQGLSLARTRDGISSSLQPTPQTEAAYPDRFLRDASGRLVRIDLRPFNATASETRSLTTSLSLNPPVDPEASAATWTVNLFHTWRLTDRTELGRGLPVLDRLAGDGGGVSGQDLGWTLSRMKGPLKIDVTGRWTAGYRSRATIGEDGPADLRISDFARLDLKATYRLFRDVSGRRAEGARLELSIQNLTDERPSARLADGAPAPGYGRDSRDPVGRRIEITLGKRF</sequence>
<dbReference type="PANTHER" id="PTHR30069">
    <property type="entry name" value="TONB-DEPENDENT OUTER MEMBRANE RECEPTOR"/>
    <property type="match status" value="1"/>
</dbReference>
<evidence type="ECO:0000313" key="12">
    <source>
        <dbReference type="Proteomes" id="UP000527324"/>
    </source>
</evidence>
<proteinExistence type="predicted"/>
<gene>
    <name evidence="11" type="ORF">GGQ93_002961</name>
</gene>
<keyword evidence="6" id="KW-0472">Membrane</keyword>
<dbReference type="RefSeq" id="WP_183217998.1">
    <property type="nucleotide sequence ID" value="NZ_JACHOQ010000011.1"/>
</dbReference>
<dbReference type="AlphaFoldDB" id="A0A7W9F9L5"/>
<dbReference type="GO" id="GO:0044718">
    <property type="term" value="P:siderophore transmembrane transport"/>
    <property type="evidence" value="ECO:0007669"/>
    <property type="project" value="TreeGrafter"/>
</dbReference>
<evidence type="ECO:0000256" key="1">
    <source>
        <dbReference type="ARBA" id="ARBA00004571"/>
    </source>
</evidence>
<feature type="chain" id="PRO_5031290117" description="TonB-dependent receptor plug domain-containing protein" evidence="9">
    <location>
        <begin position="19"/>
        <end position="712"/>
    </location>
</feature>
<evidence type="ECO:0000256" key="4">
    <source>
        <dbReference type="ARBA" id="ARBA00022692"/>
    </source>
</evidence>
<dbReference type="InterPro" id="IPR039426">
    <property type="entry name" value="TonB-dep_rcpt-like"/>
</dbReference>
<evidence type="ECO:0000256" key="5">
    <source>
        <dbReference type="ARBA" id="ARBA00022729"/>
    </source>
</evidence>
<dbReference type="SUPFAM" id="SSF56935">
    <property type="entry name" value="Porins"/>
    <property type="match status" value="1"/>
</dbReference>
<dbReference type="GO" id="GO:0015344">
    <property type="term" value="F:siderophore uptake transmembrane transporter activity"/>
    <property type="evidence" value="ECO:0007669"/>
    <property type="project" value="TreeGrafter"/>
</dbReference>
<organism evidence="11 12">
    <name type="scientific">Brevundimonas aurantiaca</name>
    <dbReference type="NCBI Taxonomy" id="74316"/>
    <lineage>
        <taxon>Bacteria</taxon>
        <taxon>Pseudomonadati</taxon>
        <taxon>Pseudomonadota</taxon>
        <taxon>Alphaproteobacteria</taxon>
        <taxon>Caulobacterales</taxon>
        <taxon>Caulobacteraceae</taxon>
        <taxon>Brevundimonas</taxon>
    </lineage>
</organism>
<evidence type="ECO:0000256" key="6">
    <source>
        <dbReference type="ARBA" id="ARBA00023136"/>
    </source>
</evidence>
<comment type="subcellular location">
    <subcellularLocation>
        <location evidence="1">Cell outer membrane</location>
        <topology evidence="1">Multi-pass membrane protein</topology>
    </subcellularLocation>
</comment>
<dbReference type="InterPro" id="IPR037066">
    <property type="entry name" value="Plug_dom_sf"/>
</dbReference>
<dbReference type="PANTHER" id="PTHR30069:SF29">
    <property type="entry name" value="HEMOGLOBIN AND HEMOGLOBIN-HAPTOGLOBIN-BINDING PROTEIN 1-RELATED"/>
    <property type="match status" value="1"/>
</dbReference>
<evidence type="ECO:0000256" key="7">
    <source>
        <dbReference type="ARBA" id="ARBA00023237"/>
    </source>
</evidence>
<keyword evidence="7" id="KW-0998">Cell outer membrane</keyword>
<dbReference type="EMBL" id="JACHOQ010000011">
    <property type="protein sequence ID" value="MBB5741222.1"/>
    <property type="molecule type" value="Genomic_DNA"/>
</dbReference>
<dbReference type="Pfam" id="PF07715">
    <property type="entry name" value="Plug"/>
    <property type="match status" value="1"/>
</dbReference>
<dbReference type="Gene3D" id="2.170.130.10">
    <property type="entry name" value="TonB-dependent receptor, plug domain"/>
    <property type="match status" value="1"/>
</dbReference>
<accession>A0A7W9F9L5</accession>
<feature type="region of interest" description="Disordered" evidence="8">
    <location>
        <begin position="678"/>
        <end position="699"/>
    </location>
</feature>
<keyword evidence="2" id="KW-0813">Transport</keyword>
<evidence type="ECO:0000259" key="10">
    <source>
        <dbReference type="Pfam" id="PF07715"/>
    </source>
</evidence>
<evidence type="ECO:0000256" key="2">
    <source>
        <dbReference type="ARBA" id="ARBA00022448"/>
    </source>
</evidence>
<dbReference type="Gene3D" id="2.40.170.20">
    <property type="entry name" value="TonB-dependent receptor, beta-barrel domain"/>
    <property type="match status" value="1"/>
</dbReference>
<protein>
    <recommendedName>
        <fullName evidence="10">TonB-dependent receptor plug domain-containing protein</fullName>
    </recommendedName>
</protein>
<evidence type="ECO:0000256" key="8">
    <source>
        <dbReference type="SAM" id="MobiDB-lite"/>
    </source>
</evidence>
<dbReference type="GO" id="GO:0009279">
    <property type="term" value="C:cell outer membrane"/>
    <property type="evidence" value="ECO:0007669"/>
    <property type="project" value="UniProtKB-SubCell"/>
</dbReference>
<reference evidence="11 12" key="1">
    <citation type="submission" date="2020-08" db="EMBL/GenBank/DDBJ databases">
        <title>Genomic Encyclopedia of Type Strains, Phase IV (KMG-IV): sequencing the most valuable type-strain genomes for metagenomic binning, comparative biology and taxonomic classification.</title>
        <authorList>
            <person name="Goeker M."/>
        </authorList>
    </citation>
    <scope>NUCLEOTIDE SEQUENCE [LARGE SCALE GENOMIC DNA]</scope>
    <source>
        <strain evidence="11 12">DSM 4731</strain>
    </source>
</reference>
<dbReference type="Proteomes" id="UP000527324">
    <property type="component" value="Unassembled WGS sequence"/>
</dbReference>
<evidence type="ECO:0000256" key="3">
    <source>
        <dbReference type="ARBA" id="ARBA00022452"/>
    </source>
</evidence>
<evidence type="ECO:0000256" key="9">
    <source>
        <dbReference type="SAM" id="SignalP"/>
    </source>
</evidence>